<accession>A0A564YLI2</accession>
<dbReference type="InterPro" id="IPR000210">
    <property type="entry name" value="BTB/POZ_dom"/>
</dbReference>
<reference evidence="2 3" key="1">
    <citation type="submission" date="2019-07" db="EMBL/GenBank/DDBJ databases">
        <authorList>
            <person name="Jastrzebski P J."/>
            <person name="Paukszto L."/>
            <person name="Jastrzebski P J."/>
        </authorList>
    </citation>
    <scope>NUCLEOTIDE SEQUENCE [LARGE SCALE GENOMIC DNA]</scope>
    <source>
        <strain evidence="2 3">WMS-il1</strain>
    </source>
</reference>
<dbReference type="CDD" id="cd18186">
    <property type="entry name" value="BTB_POZ_ZBTB_KLHL-like"/>
    <property type="match status" value="1"/>
</dbReference>
<evidence type="ECO:0000259" key="1">
    <source>
        <dbReference type="PROSITE" id="PS50097"/>
    </source>
</evidence>
<name>A0A564YLI2_HYMDI</name>
<evidence type="ECO:0000313" key="3">
    <source>
        <dbReference type="Proteomes" id="UP000321570"/>
    </source>
</evidence>
<keyword evidence="3" id="KW-1185">Reference proteome</keyword>
<dbReference type="SUPFAM" id="SSF54695">
    <property type="entry name" value="POZ domain"/>
    <property type="match status" value="1"/>
</dbReference>
<feature type="domain" description="BTB" evidence="1">
    <location>
        <begin position="95"/>
        <end position="159"/>
    </location>
</feature>
<dbReference type="Proteomes" id="UP000321570">
    <property type="component" value="Unassembled WGS sequence"/>
</dbReference>
<dbReference type="PROSITE" id="PS50097">
    <property type="entry name" value="BTB"/>
    <property type="match status" value="1"/>
</dbReference>
<dbReference type="Gene3D" id="3.30.710.10">
    <property type="entry name" value="Potassium Channel Kv1.1, Chain A"/>
    <property type="match status" value="1"/>
</dbReference>
<feature type="non-terminal residue" evidence="2">
    <location>
        <position position="212"/>
    </location>
</feature>
<sequence length="212" mass="24023">TYDTQRHNFSNRLTVNSQLLGGEVPCRQNSITLQTVYAFQAKPKYKNGEFAYRNSQNSRQQIKRCLMNNLEIVNPDTNSEYFSRFRGMRLRRERLDIFINTKEGEEVGAHLIVLSACYPAFGKYLSGNDVVHVHLSRFPHQVVNAAVEYAYGGIENISPEVALRLYLLAHNLQNKALVDECTKFLCASVGETNMSEIWSAANATKNEVLIGV</sequence>
<dbReference type="AlphaFoldDB" id="A0A564YLI2"/>
<gene>
    <name evidence="2" type="ORF">WMSIL1_LOCUS7489</name>
</gene>
<dbReference type="InterPro" id="IPR011333">
    <property type="entry name" value="SKP1/BTB/POZ_sf"/>
</dbReference>
<organism evidence="2 3">
    <name type="scientific">Hymenolepis diminuta</name>
    <name type="common">Rat tapeworm</name>
    <dbReference type="NCBI Taxonomy" id="6216"/>
    <lineage>
        <taxon>Eukaryota</taxon>
        <taxon>Metazoa</taxon>
        <taxon>Spiralia</taxon>
        <taxon>Lophotrochozoa</taxon>
        <taxon>Platyhelminthes</taxon>
        <taxon>Cestoda</taxon>
        <taxon>Eucestoda</taxon>
        <taxon>Cyclophyllidea</taxon>
        <taxon>Hymenolepididae</taxon>
        <taxon>Hymenolepis</taxon>
    </lineage>
</organism>
<feature type="non-terminal residue" evidence="2">
    <location>
        <position position="1"/>
    </location>
</feature>
<dbReference type="EMBL" id="CABIJS010000275">
    <property type="protein sequence ID" value="VUZ48076.1"/>
    <property type="molecule type" value="Genomic_DNA"/>
</dbReference>
<protein>
    <recommendedName>
        <fullName evidence="1">BTB domain-containing protein</fullName>
    </recommendedName>
</protein>
<proteinExistence type="predicted"/>
<dbReference type="SMART" id="SM00225">
    <property type="entry name" value="BTB"/>
    <property type="match status" value="1"/>
</dbReference>
<dbReference type="Pfam" id="PF00651">
    <property type="entry name" value="BTB"/>
    <property type="match status" value="1"/>
</dbReference>
<evidence type="ECO:0000313" key="2">
    <source>
        <dbReference type="EMBL" id="VUZ48076.1"/>
    </source>
</evidence>